<dbReference type="OrthoDB" id="6435261at2759"/>
<reference evidence="1 2" key="1">
    <citation type="journal article" date="2019" name="Sci. Rep.">
        <title>Orb-weaving spider Araneus ventricosus genome elucidates the spidroin gene catalogue.</title>
        <authorList>
            <person name="Kono N."/>
            <person name="Nakamura H."/>
            <person name="Ohtoshi R."/>
            <person name="Moran D.A.P."/>
            <person name="Shinohara A."/>
            <person name="Yoshida Y."/>
            <person name="Fujiwara M."/>
            <person name="Mori M."/>
            <person name="Tomita M."/>
            <person name="Arakawa K."/>
        </authorList>
    </citation>
    <scope>NUCLEOTIDE SEQUENCE [LARGE SCALE GENOMIC DNA]</scope>
</reference>
<keyword evidence="2" id="KW-1185">Reference proteome</keyword>
<evidence type="ECO:0000313" key="2">
    <source>
        <dbReference type="Proteomes" id="UP000499080"/>
    </source>
</evidence>
<evidence type="ECO:0000313" key="1">
    <source>
        <dbReference type="EMBL" id="GBN65534.1"/>
    </source>
</evidence>
<dbReference type="Proteomes" id="UP000499080">
    <property type="component" value="Unassembled WGS sequence"/>
</dbReference>
<dbReference type="InterPro" id="IPR036397">
    <property type="entry name" value="RNaseH_sf"/>
</dbReference>
<comment type="caution">
    <text evidence="1">The sequence shown here is derived from an EMBL/GenBank/DDBJ whole genome shotgun (WGS) entry which is preliminary data.</text>
</comment>
<dbReference type="EMBL" id="BGPR01014518">
    <property type="protein sequence ID" value="GBN65534.1"/>
    <property type="molecule type" value="Genomic_DNA"/>
</dbReference>
<dbReference type="PANTHER" id="PTHR47326:SF1">
    <property type="entry name" value="HTH PSQ-TYPE DOMAIN-CONTAINING PROTEIN"/>
    <property type="match status" value="1"/>
</dbReference>
<sequence length="173" mass="19885">MTRTTSELAPSSPTFHVTPAGGRLADMYDLMGSMPHTRRIFNGIGNQTWNPPHIYESYIVWNELRNVWFQHDGAPAHKTSSVKQYLVEDVGNGGFQEWPPRSLDRTPMDFFLWGYHKEQVYATPPPTLQDLQLRITDACANVTPTMLHRMQCEVHARVQMCIVADGEKFEHRK</sequence>
<dbReference type="Gene3D" id="3.30.420.10">
    <property type="entry name" value="Ribonuclease H-like superfamily/Ribonuclease H"/>
    <property type="match status" value="1"/>
</dbReference>
<name>A0A4Y2QQ82_ARAVE</name>
<protein>
    <recommendedName>
        <fullName evidence="3">Transposable element Tc3 transposase</fullName>
    </recommendedName>
</protein>
<dbReference type="PANTHER" id="PTHR47326">
    <property type="entry name" value="TRANSPOSABLE ELEMENT TC3 TRANSPOSASE-LIKE PROTEIN"/>
    <property type="match status" value="1"/>
</dbReference>
<evidence type="ECO:0008006" key="3">
    <source>
        <dbReference type="Google" id="ProtNLM"/>
    </source>
</evidence>
<dbReference type="GO" id="GO:0003676">
    <property type="term" value="F:nucleic acid binding"/>
    <property type="evidence" value="ECO:0007669"/>
    <property type="project" value="InterPro"/>
</dbReference>
<organism evidence="1 2">
    <name type="scientific">Araneus ventricosus</name>
    <name type="common">Orbweaver spider</name>
    <name type="synonym">Epeira ventricosa</name>
    <dbReference type="NCBI Taxonomy" id="182803"/>
    <lineage>
        <taxon>Eukaryota</taxon>
        <taxon>Metazoa</taxon>
        <taxon>Ecdysozoa</taxon>
        <taxon>Arthropoda</taxon>
        <taxon>Chelicerata</taxon>
        <taxon>Arachnida</taxon>
        <taxon>Araneae</taxon>
        <taxon>Araneomorphae</taxon>
        <taxon>Entelegynae</taxon>
        <taxon>Araneoidea</taxon>
        <taxon>Araneidae</taxon>
        <taxon>Araneus</taxon>
    </lineage>
</organism>
<proteinExistence type="predicted"/>
<gene>
    <name evidence="1" type="ORF">AVEN_225583_1</name>
</gene>
<accession>A0A4Y2QQ82</accession>
<dbReference type="AlphaFoldDB" id="A0A4Y2QQ82"/>